<sequence length="96" mass="11553">PPIFEEIFEEEFEDTETCYVNLMKQCWDEESERRPSADEVVEAFTKWQNDEQILLELSKFSEIFMRVMKQIANGEIIYSDEIYSDKIYSDKIYSDL</sequence>
<evidence type="ECO:0000313" key="2">
    <source>
        <dbReference type="Proteomes" id="UP000789366"/>
    </source>
</evidence>
<evidence type="ECO:0000313" key="1">
    <source>
        <dbReference type="EMBL" id="CAG8726817.1"/>
    </source>
</evidence>
<accession>A0ACA9PYB2</accession>
<name>A0ACA9PYB2_9GLOM</name>
<feature type="non-terminal residue" evidence="1">
    <location>
        <position position="1"/>
    </location>
</feature>
<organism evidence="1 2">
    <name type="scientific">Cetraspora pellucida</name>
    <dbReference type="NCBI Taxonomy" id="1433469"/>
    <lineage>
        <taxon>Eukaryota</taxon>
        <taxon>Fungi</taxon>
        <taxon>Fungi incertae sedis</taxon>
        <taxon>Mucoromycota</taxon>
        <taxon>Glomeromycotina</taxon>
        <taxon>Glomeromycetes</taxon>
        <taxon>Diversisporales</taxon>
        <taxon>Gigasporaceae</taxon>
        <taxon>Cetraspora</taxon>
    </lineage>
</organism>
<reference evidence="1" key="1">
    <citation type="submission" date="2021-06" db="EMBL/GenBank/DDBJ databases">
        <authorList>
            <person name="Kallberg Y."/>
            <person name="Tangrot J."/>
            <person name="Rosling A."/>
        </authorList>
    </citation>
    <scope>NUCLEOTIDE SEQUENCE</scope>
    <source>
        <strain evidence="1">28 12/20/2015</strain>
    </source>
</reference>
<dbReference type="EMBL" id="CAJVPW010031584">
    <property type="protein sequence ID" value="CAG8726817.1"/>
    <property type="molecule type" value="Genomic_DNA"/>
</dbReference>
<proteinExistence type="predicted"/>
<keyword evidence="2" id="KW-1185">Reference proteome</keyword>
<dbReference type="Proteomes" id="UP000789366">
    <property type="component" value="Unassembled WGS sequence"/>
</dbReference>
<comment type="caution">
    <text evidence="1">The sequence shown here is derived from an EMBL/GenBank/DDBJ whole genome shotgun (WGS) entry which is preliminary data.</text>
</comment>
<gene>
    <name evidence="1" type="ORF">SPELUC_LOCUS12820</name>
</gene>
<feature type="non-terminal residue" evidence="1">
    <location>
        <position position="96"/>
    </location>
</feature>
<protein>
    <submittedName>
        <fullName evidence="1">5056_t:CDS:1</fullName>
    </submittedName>
</protein>